<keyword evidence="4 6" id="KW-1133">Transmembrane helix</keyword>
<dbReference type="PANTHER" id="PTHR23519">
    <property type="entry name" value="AUTOPHAGY-RELATED PROTEIN 22"/>
    <property type="match status" value="1"/>
</dbReference>
<feature type="transmembrane region" description="Helical" evidence="6">
    <location>
        <begin position="85"/>
        <end position="104"/>
    </location>
</feature>
<feature type="transmembrane region" description="Helical" evidence="6">
    <location>
        <begin position="430"/>
        <end position="450"/>
    </location>
</feature>
<organism evidence="8 9">
    <name type="scientific">Aquipuribacter hungaricus</name>
    <dbReference type="NCBI Taxonomy" id="545624"/>
    <lineage>
        <taxon>Bacteria</taxon>
        <taxon>Bacillati</taxon>
        <taxon>Actinomycetota</taxon>
        <taxon>Actinomycetes</taxon>
        <taxon>Micrococcales</taxon>
        <taxon>Intrasporangiaceae</taxon>
        <taxon>Aquipuribacter</taxon>
    </lineage>
</organism>
<dbReference type="InterPro" id="IPR020846">
    <property type="entry name" value="MFS_dom"/>
</dbReference>
<keyword evidence="5 6" id="KW-0472">Membrane</keyword>
<evidence type="ECO:0000313" key="8">
    <source>
        <dbReference type="EMBL" id="MFC3687674.1"/>
    </source>
</evidence>
<evidence type="ECO:0000256" key="2">
    <source>
        <dbReference type="ARBA" id="ARBA00022448"/>
    </source>
</evidence>
<feature type="transmembrane region" description="Helical" evidence="6">
    <location>
        <begin position="29"/>
        <end position="50"/>
    </location>
</feature>
<name>A0ABV7WCX6_9MICO</name>
<gene>
    <name evidence="8" type="ORF">ACFOLH_04895</name>
</gene>
<dbReference type="PROSITE" id="PS50850">
    <property type="entry name" value="MFS"/>
    <property type="match status" value="1"/>
</dbReference>
<feature type="transmembrane region" description="Helical" evidence="6">
    <location>
        <begin position="216"/>
        <end position="236"/>
    </location>
</feature>
<dbReference type="PANTHER" id="PTHR23519:SF1">
    <property type="entry name" value="AUTOPHAGY-RELATED PROTEIN 22"/>
    <property type="match status" value="1"/>
</dbReference>
<dbReference type="Proteomes" id="UP001595685">
    <property type="component" value="Unassembled WGS sequence"/>
</dbReference>
<dbReference type="InterPro" id="IPR036259">
    <property type="entry name" value="MFS_trans_sf"/>
</dbReference>
<comment type="subcellular location">
    <subcellularLocation>
        <location evidence="1">Cell membrane</location>
        <topology evidence="1">Multi-pass membrane protein</topology>
    </subcellularLocation>
</comment>
<evidence type="ECO:0000313" key="9">
    <source>
        <dbReference type="Proteomes" id="UP001595685"/>
    </source>
</evidence>
<dbReference type="SUPFAM" id="SSF103473">
    <property type="entry name" value="MFS general substrate transporter"/>
    <property type="match status" value="1"/>
</dbReference>
<feature type="transmembrane region" description="Helical" evidence="6">
    <location>
        <begin position="342"/>
        <end position="360"/>
    </location>
</feature>
<dbReference type="EMBL" id="JBHRWW010000002">
    <property type="protein sequence ID" value="MFC3687674.1"/>
    <property type="molecule type" value="Genomic_DNA"/>
</dbReference>
<comment type="caution">
    <text evidence="8">The sequence shown here is derived from an EMBL/GenBank/DDBJ whole genome shotgun (WGS) entry which is preliminary data.</text>
</comment>
<feature type="domain" description="Major facilitator superfamily (MFS) profile" evidence="7">
    <location>
        <begin position="274"/>
        <end position="469"/>
    </location>
</feature>
<sequence>MAVAQHRTVPPGPLADPAARRREQRSWYVYDWANSAFVTTVGTVLVGPYLTALATEAACPDLAEGARCGGTVALLGLVDVSPDSLVAFLISISTVLIALLLPLVGAVADRSGRKRVLMAGFAWAGAAAATCLVLVSGSAWAAGAALLVVGNACLAASLTVYDAILVDVAAPDERDRVSSRGWALGYLGGFLLLVVNLGVVLGAGSLGLSDGQAVRVSLASAGLWWAGFTLVPFLGLRDRPAVDVVGGRQAGVAGLVGGTVRQLADTAREARRYPQTLLFLGAYVLFNDGVQTVIAVSSIYGSVELGFATEQLILVIVVVQAVAFVGALLFGRLARTTGAKRAILLSLVVWTAVVGAAYLLPAGQLVPFVALGAGIGLVLGGTQALSRSLYSQLVPYGKQAEYFSLYQAAERGTSWFGTLTFGIVQQVTGSFRLSILAVVAFFVLGGLLLLRVDVRKGITDAGNEVPEVV</sequence>
<keyword evidence="3 6" id="KW-0812">Transmembrane</keyword>
<feature type="transmembrane region" description="Helical" evidence="6">
    <location>
        <begin position="277"/>
        <end position="300"/>
    </location>
</feature>
<keyword evidence="9" id="KW-1185">Reference proteome</keyword>
<dbReference type="InterPro" id="IPR050495">
    <property type="entry name" value="ATG22/LtaA_families"/>
</dbReference>
<evidence type="ECO:0000256" key="4">
    <source>
        <dbReference type="ARBA" id="ARBA00022989"/>
    </source>
</evidence>
<keyword evidence="2" id="KW-0813">Transport</keyword>
<evidence type="ECO:0000256" key="6">
    <source>
        <dbReference type="SAM" id="Phobius"/>
    </source>
</evidence>
<reference evidence="9" key="1">
    <citation type="journal article" date="2019" name="Int. J. Syst. Evol. Microbiol.">
        <title>The Global Catalogue of Microorganisms (GCM) 10K type strain sequencing project: providing services to taxonomists for standard genome sequencing and annotation.</title>
        <authorList>
            <consortium name="The Broad Institute Genomics Platform"/>
            <consortium name="The Broad Institute Genome Sequencing Center for Infectious Disease"/>
            <person name="Wu L."/>
            <person name="Ma J."/>
        </authorList>
    </citation>
    <scope>NUCLEOTIDE SEQUENCE [LARGE SCALE GENOMIC DNA]</scope>
    <source>
        <strain evidence="9">NCAIM B.02333</strain>
    </source>
</reference>
<proteinExistence type="predicted"/>
<evidence type="ECO:0000259" key="7">
    <source>
        <dbReference type="PROSITE" id="PS50850"/>
    </source>
</evidence>
<evidence type="ECO:0000256" key="1">
    <source>
        <dbReference type="ARBA" id="ARBA00004651"/>
    </source>
</evidence>
<evidence type="ECO:0000256" key="3">
    <source>
        <dbReference type="ARBA" id="ARBA00022692"/>
    </source>
</evidence>
<feature type="transmembrane region" description="Helical" evidence="6">
    <location>
        <begin position="312"/>
        <end position="330"/>
    </location>
</feature>
<dbReference type="RefSeq" id="WP_340292027.1">
    <property type="nucleotide sequence ID" value="NZ_JBBEOI010000057.1"/>
</dbReference>
<feature type="transmembrane region" description="Helical" evidence="6">
    <location>
        <begin position="182"/>
        <end position="204"/>
    </location>
</feature>
<protein>
    <submittedName>
        <fullName evidence="8">MFS transporter</fullName>
    </submittedName>
</protein>
<feature type="transmembrane region" description="Helical" evidence="6">
    <location>
        <begin position="116"/>
        <end position="135"/>
    </location>
</feature>
<dbReference type="Pfam" id="PF11700">
    <property type="entry name" value="ATG22"/>
    <property type="match status" value="1"/>
</dbReference>
<dbReference type="Gene3D" id="1.20.1250.20">
    <property type="entry name" value="MFS general substrate transporter like domains"/>
    <property type="match status" value="1"/>
</dbReference>
<dbReference type="InterPro" id="IPR024671">
    <property type="entry name" value="Atg22-like"/>
</dbReference>
<evidence type="ECO:0000256" key="5">
    <source>
        <dbReference type="ARBA" id="ARBA00023136"/>
    </source>
</evidence>
<feature type="transmembrane region" description="Helical" evidence="6">
    <location>
        <begin position="141"/>
        <end position="161"/>
    </location>
</feature>
<accession>A0ABV7WCX6</accession>